<dbReference type="eggNOG" id="ENOG5033KTW">
    <property type="taxonomic scope" value="Bacteria"/>
</dbReference>
<dbReference type="PATRIC" id="fig|866895.3.peg.3596"/>
<name>I0JRY1_HALH3</name>
<keyword evidence="2" id="KW-1185">Reference proteome</keyword>
<sequence length="66" mass="7398">MTRISFHNLNIDQVSNSSGIYSGTNVQSRFSAYHQKNEGSGMIIGNKNVLQQNRHLIIKKPNPQGE</sequence>
<evidence type="ECO:0000313" key="2">
    <source>
        <dbReference type="Proteomes" id="UP000007397"/>
    </source>
</evidence>
<dbReference type="EMBL" id="HE717023">
    <property type="protein sequence ID" value="CCG46902.1"/>
    <property type="molecule type" value="Genomic_DNA"/>
</dbReference>
<proteinExistence type="predicted"/>
<organism evidence="1 2">
    <name type="scientific">Halobacillus halophilus (strain ATCC 35676 / DSM 2266 / JCM 20832 / KCTC 3685 / LMG 17431 / NBRC 102448 / NCIMB 2269)</name>
    <name type="common">Sporosarcina halophila</name>
    <dbReference type="NCBI Taxonomy" id="866895"/>
    <lineage>
        <taxon>Bacteria</taxon>
        <taxon>Bacillati</taxon>
        <taxon>Bacillota</taxon>
        <taxon>Bacilli</taxon>
        <taxon>Bacillales</taxon>
        <taxon>Bacillaceae</taxon>
        <taxon>Halobacillus</taxon>
    </lineage>
</organism>
<evidence type="ECO:0008006" key="3">
    <source>
        <dbReference type="Google" id="ProtNLM"/>
    </source>
</evidence>
<gene>
    <name evidence="1" type="ordered locus">HBHAL_4564</name>
</gene>
<evidence type="ECO:0000313" key="1">
    <source>
        <dbReference type="EMBL" id="CCG46902.1"/>
    </source>
</evidence>
<accession>I0JRY1</accession>
<dbReference type="AlphaFoldDB" id="I0JRY1"/>
<dbReference type="Proteomes" id="UP000007397">
    <property type="component" value="Chromosome"/>
</dbReference>
<dbReference type="STRING" id="866895.HBHAL_4564"/>
<dbReference type="KEGG" id="hhd:HBHAL_4564"/>
<dbReference type="RefSeq" id="WP_014644787.1">
    <property type="nucleotide sequence ID" value="NC_017668.1"/>
</dbReference>
<reference evidence="1 2" key="1">
    <citation type="journal article" date="2013" name="Environ. Microbiol.">
        <title>Chloride and organic osmolytes: a hybrid strategy to cope with elevated salinities by the moderately halophilic, chloride-dependent bacterium Halobacillus halophilus.</title>
        <authorList>
            <person name="Saum S.H."/>
            <person name="Pfeiffer F."/>
            <person name="Palm P."/>
            <person name="Rampp M."/>
            <person name="Schuster S.C."/>
            <person name="Muller V."/>
            <person name="Oesterhelt D."/>
        </authorList>
    </citation>
    <scope>NUCLEOTIDE SEQUENCE [LARGE SCALE GENOMIC DNA]</scope>
    <source>
        <strain evidence="2">ATCC 35676 / DSM 2266 / JCM 20832 / KCTC 3685 / LMG 17431 / NBRC 102448 / NCIMB 2269</strain>
    </source>
</reference>
<dbReference type="HOGENOM" id="CLU_2825136_0_0_9"/>
<protein>
    <recommendedName>
        <fullName evidence="3">Spore germination protein</fullName>
    </recommendedName>
</protein>